<dbReference type="PANTHER" id="PTHR32494:SF5">
    <property type="entry name" value="ALLANTOATE AMIDOHYDROLASE"/>
    <property type="match status" value="1"/>
</dbReference>
<feature type="binding site" evidence="3">
    <location>
        <position position="390"/>
    </location>
    <ligand>
        <name>Zn(2+)</name>
        <dbReference type="ChEBI" id="CHEBI:29105"/>
        <label>2</label>
    </ligand>
</feature>
<feature type="binding site" evidence="3">
    <location>
        <position position="198"/>
    </location>
    <ligand>
        <name>Zn(2+)</name>
        <dbReference type="ChEBI" id="CHEBI:29105"/>
        <label>1</label>
    </ligand>
</feature>
<evidence type="ECO:0000313" key="5">
    <source>
        <dbReference type="Proteomes" id="UP001151234"/>
    </source>
</evidence>
<evidence type="ECO:0000256" key="1">
    <source>
        <dbReference type="ARBA" id="ARBA00006153"/>
    </source>
</evidence>
<dbReference type="GO" id="GO:0016813">
    <property type="term" value="F:hydrolase activity, acting on carbon-nitrogen (but not peptide) bonds, in linear amidines"/>
    <property type="evidence" value="ECO:0007669"/>
    <property type="project" value="InterPro"/>
</dbReference>
<feature type="binding site" evidence="3">
    <location>
        <position position="99"/>
    </location>
    <ligand>
        <name>Zn(2+)</name>
        <dbReference type="ChEBI" id="CHEBI:29105"/>
        <label>2</label>
    </ligand>
</feature>
<name>A0A9X3UJ26_9HYPH</name>
<dbReference type="InterPro" id="IPR010158">
    <property type="entry name" value="Amidase_Cbmase"/>
</dbReference>
<dbReference type="NCBIfam" id="TIGR01879">
    <property type="entry name" value="hydantase"/>
    <property type="match status" value="1"/>
</dbReference>
<dbReference type="InterPro" id="IPR036264">
    <property type="entry name" value="Bact_exopeptidase_dim_dom"/>
</dbReference>
<gene>
    <name evidence="4" type="ORF">OQ273_02395</name>
</gene>
<comment type="cofactor">
    <cofactor evidence="3">
        <name>Zn(2+)</name>
        <dbReference type="ChEBI" id="CHEBI:29105"/>
    </cofactor>
    <text evidence="3">Binds 2 Zn(2+) ions per subunit.</text>
</comment>
<dbReference type="Gene3D" id="3.40.630.10">
    <property type="entry name" value="Zn peptidases"/>
    <property type="match status" value="1"/>
</dbReference>
<dbReference type="Gene3D" id="3.30.70.360">
    <property type="match status" value="1"/>
</dbReference>
<dbReference type="SUPFAM" id="SSF53187">
    <property type="entry name" value="Zn-dependent exopeptidases"/>
    <property type="match status" value="1"/>
</dbReference>
<dbReference type="Pfam" id="PF01546">
    <property type="entry name" value="Peptidase_M20"/>
    <property type="match status" value="1"/>
</dbReference>
<dbReference type="EMBL" id="JAPJZI010000001">
    <property type="protein sequence ID" value="MDA5397411.1"/>
    <property type="molecule type" value="Genomic_DNA"/>
</dbReference>
<organism evidence="4 5">
    <name type="scientific">Hoeflea prorocentri</name>
    <dbReference type="NCBI Taxonomy" id="1922333"/>
    <lineage>
        <taxon>Bacteria</taxon>
        <taxon>Pseudomonadati</taxon>
        <taxon>Pseudomonadota</taxon>
        <taxon>Alphaproteobacteria</taxon>
        <taxon>Hyphomicrobiales</taxon>
        <taxon>Rhizobiaceae</taxon>
        <taxon>Hoeflea</taxon>
    </lineage>
</organism>
<sequence>MDSVFSDHRALRPLLLELLNAFGEFGKAEDGGYSRLAASPEEKLARDHLCEWLRAHDFAVLVDPIGNIFGVLDLGEVDTARAFFCGSHLDSQPNGGNYDGCLGVVCACIAALFLKDKIDRDEIKPTFRYYVVVCWTGEEGARFQPSLIGSSVFSGALSLQDAWRLKDSEGVTLKDALAASNYLGADSPPSPDHYLELHIEQGPELEKSGDPVALVEACWGAEKLRVLAKGKAAHTGPTPMDERNNALLAASQLVVYAEEISRRCGETLYSSVGRMELAPNSPNTVVERAELWLEFRSPGEAALSDAVSQFKDCMSAVSGQTGCDLSIVSRESRNITCFDEASISNAECALGASNTGYLKLKTVAGHDAVRLQAICPSTLLFVPSKGGITHSPSEYTADEDVCAGFDAMAVVLASLIARPAGASAFRRST</sequence>
<comment type="caution">
    <text evidence="4">The sequence shown here is derived from an EMBL/GenBank/DDBJ whole genome shotgun (WGS) entry which is preliminary data.</text>
</comment>
<dbReference type="InterPro" id="IPR002933">
    <property type="entry name" value="Peptidase_M20"/>
</dbReference>
<keyword evidence="5" id="KW-1185">Reference proteome</keyword>
<keyword evidence="3" id="KW-0862">Zinc</keyword>
<evidence type="ECO:0000256" key="3">
    <source>
        <dbReference type="PIRSR" id="PIRSR001235-1"/>
    </source>
</evidence>
<evidence type="ECO:0000256" key="2">
    <source>
        <dbReference type="ARBA" id="ARBA00022801"/>
    </source>
</evidence>
<evidence type="ECO:0000313" key="4">
    <source>
        <dbReference type="EMBL" id="MDA5397411.1"/>
    </source>
</evidence>
<dbReference type="PIRSF" id="PIRSF001235">
    <property type="entry name" value="Amidase_carbamoylase"/>
    <property type="match status" value="1"/>
</dbReference>
<dbReference type="AlphaFoldDB" id="A0A9X3UJ26"/>
<comment type="similarity">
    <text evidence="1">Belongs to the peptidase M20 family.</text>
</comment>
<dbReference type="PANTHER" id="PTHR32494">
    <property type="entry name" value="ALLANTOATE DEIMINASE-RELATED"/>
    <property type="match status" value="1"/>
</dbReference>
<dbReference type="GO" id="GO:0046872">
    <property type="term" value="F:metal ion binding"/>
    <property type="evidence" value="ECO:0007669"/>
    <property type="project" value="UniProtKB-KW"/>
</dbReference>
<proteinExistence type="inferred from homology"/>
<feature type="binding site" evidence="3">
    <location>
        <position position="88"/>
    </location>
    <ligand>
        <name>Zn(2+)</name>
        <dbReference type="ChEBI" id="CHEBI:29105"/>
        <label>1</label>
    </ligand>
</feature>
<keyword evidence="2 4" id="KW-0378">Hydrolase</keyword>
<feature type="binding site" evidence="3">
    <location>
        <position position="99"/>
    </location>
    <ligand>
        <name>Zn(2+)</name>
        <dbReference type="ChEBI" id="CHEBI:29105"/>
        <label>1</label>
    </ligand>
</feature>
<dbReference type="RefSeq" id="WP_267988874.1">
    <property type="nucleotide sequence ID" value="NZ_JAPJZI010000001.1"/>
</dbReference>
<dbReference type="NCBIfam" id="NF006772">
    <property type="entry name" value="PRK09290.2-1"/>
    <property type="match status" value="1"/>
</dbReference>
<protein>
    <submittedName>
        <fullName evidence="4">Zn-dependent hydrolase</fullName>
    </submittedName>
</protein>
<dbReference type="CDD" id="cd03884">
    <property type="entry name" value="M20_bAS"/>
    <property type="match status" value="1"/>
</dbReference>
<dbReference type="SUPFAM" id="SSF55031">
    <property type="entry name" value="Bacterial exopeptidase dimerisation domain"/>
    <property type="match status" value="1"/>
</dbReference>
<accession>A0A9X3UJ26</accession>
<dbReference type="Proteomes" id="UP001151234">
    <property type="component" value="Unassembled WGS sequence"/>
</dbReference>
<feature type="binding site" evidence="3">
    <location>
        <position position="139"/>
    </location>
    <ligand>
        <name>Zn(2+)</name>
        <dbReference type="ChEBI" id="CHEBI:29105"/>
        <label>2</label>
    </ligand>
</feature>
<reference evidence="4" key="1">
    <citation type="submission" date="2022-11" db="EMBL/GenBank/DDBJ databases">
        <title>Draft genome sequence of Hoeflea poritis E7-10 and Hoeflea prorocentri PM5-8, separated from scleractinian coral Porites lutea and marine dinoflagellate.</title>
        <authorList>
            <person name="Zhang G."/>
            <person name="Wei Q."/>
            <person name="Cai L."/>
        </authorList>
    </citation>
    <scope>NUCLEOTIDE SEQUENCE</scope>
    <source>
        <strain evidence="4">PM5-8</strain>
    </source>
</reference>
<keyword evidence="3" id="KW-0479">Metal-binding</keyword>